<comment type="caution">
    <text evidence="3">The sequence shown here is derived from an EMBL/GenBank/DDBJ whole genome shotgun (WGS) entry which is preliminary data.</text>
</comment>
<dbReference type="AlphaFoldDB" id="A0A1B7VXV0"/>
<keyword evidence="2" id="KW-1133">Transmembrane helix</keyword>
<feature type="coiled-coil region" evidence="1">
    <location>
        <begin position="36"/>
        <end position="70"/>
    </location>
</feature>
<proteinExistence type="predicted"/>
<dbReference type="PATRIC" id="fig|1710894.3.peg.3425"/>
<feature type="transmembrane region" description="Helical" evidence="2">
    <location>
        <begin position="172"/>
        <end position="194"/>
    </location>
</feature>
<evidence type="ECO:0000256" key="2">
    <source>
        <dbReference type="SAM" id="Phobius"/>
    </source>
</evidence>
<sequence>MKTSTESSQPPTYPAAVPLYVYRELTTELQAVQSKLDVITSHNHKLVQENQELRQEITKMIQSCLELQKLVTTPSPSSPTPISPDNEVKYQTQPQSIPHNHHEVKYTNKPTITATVPRQQTNRPRPKAVIKATHPQKNVKGINIPVSQTALIEEKEVRHYPQSQPESKSLNGWWLTITIIIIIITGFAAGYLIVRPLFQNQIQPTQEIKH</sequence>
<name>A0A1B7VXV0_APHFL</name>
<evidence type="ECO:0000313" key="3">
    <source>
        <dbReference type="EMBL" id="OBQ25749.1"/>
    </source>
</evidence>
<dbReference type="EMBL" id="LJOY01000022">
    <property type="protein sequence ID" value="OBQ25749.1"/>
    <property type="molecule type" value="Genomic_DNA"/>
</dbReference>
<accession>A0A1B7VXV0</accession>
<dbReference type="STRING" id="1803587.GCA_001593825_01547"/>
<keyword evidence="1" id="KW-0175">Coiled coil</keyword>
<organism evidence="3 4">
    <name type="scientific">Aphanizomenon flos-aquae LD13</name>
    <dbReference type="NCBI Taxonomy" id="1710894"/>
    <lineage>
        <taxon>Bacteria</taxon>
        <taxon>Bacillati</taxon>
        <taxon>Cyanobacteriota</taxon>
        <taxon>Cyanophyceae</taxon>
        <taxon>Nostocales</taxon>
        <taxon>Aphanizomenonaceae</taxon>
        <taxon>Aphanizomenon</taxon>
    </lineage>
</organism>
<protein>
    <submittedName>
        <fullName evidence="3">Uncharacterized protein</fullName>
    </submittedName>
</protein>
<reference evidence="3 4" key="1">
    <citation type="submission" date="2015-09" db="EMBL/GenBank/DDBJ databases">
        <title>Whole genome shotgun sequence assembly of Aphanizomenon flos-aquae UKL13.</title>
        <authorList>
            <person name="Driscoll C."/>
        </authorList>
    </citation>
    <scope>NUCLEOTIDE SEQUENCE [LARGE SCALE GENOMIC DNA]</scope>
    <source>
        <strain evidence="3">MDT13</strain>
    </source>
</reference>
<gene>
    <name evidence="3" type="ORF">AN481_08460</name>
</gene>
<evidence type="ECO:0000313" key="4">
    <source>
        <dbReference type="Proteomes" id="UP000092382"/>
    </source>
</evidence>
<evidence type="ECO:0000256" key="1">
    <source>
        <dbReference type="SAM" id="Coils"/>
    </source>
</evidence>
<dbReference type="Proteomes" id="UP000092382">
    <property type="component" value="Unassembled WGS sequence"/>
</dbReference>
<keyword evidence="2" id="KW-0812">Transmembrane</keyword>
<keyword evidence="2" id="KW-0472">Membrane</keyword>